<gene>
    <name evidence="2" type="ORF">C7378_1351</name>
</gene>
<evidence type="ECO:0000313" key="3">
    <source>
        <dbReference type="Proteomes" id="UP000295210"/>
    </source>
</evidence>
<feature type="region of interest" description="Disordered" evidence="1">
    <location>
        <begin position="25"/>
        <end position="125"/>
    </location>
</feature>
<organism evidence="2 3">
    <name type="scientific">Acidipila rosea</name>
    <dbReference type="NCBI Taxonomy" id="768535"/>
    <lineage>
        <taxon>Bacteria</taxon>
        <taxon>Pseudomonadati</taxon>
        <taxon>Acidobacteriota</taxon>
        <taxon>Terriglobia</taxon>
        <taxon>Terriglobales</taxon>
        <taxon>Acidobacteriaceae</taxon>
        <taxon>Acidipila</taxon>
    </lineage>
</organism>
<dbReference type="RefSeq" id="WP_131993713.1">
    <property type="nucleotide sequence ID" value="NZ_SMGK01000002.1"/>
</dbReference>
<proteinExistence type="predicted"/>
<reference evidence="2 3" key="1">
    <citation type="submission" date="2019-03" db="EMBL/GenBank/DDBJ databases">
        <title>Genomic Encyclopedia of Type Strains, Phase IV (KMG-IV): sequencing the most valuable type-strain genomes for metagenomic binning, comparative biology and taxonomic classification.</title>
        <authorList>
            <person name="Goeker M."/>
        </authorList>
    </citation>
    <scope>NUCLEOTIDE SEQUENCE [LARGE SCALE GENOMIC DNA]</scope>
    <source>
        <strain evidence="2 3">DSM 103428</strain>
    </source>
</reference>
<feature type="compositionally biased region" description="Low complexity" evidence="1">
    <location>
        <begin position="31"/>
        <end position="46"/>
    </location>
</feature>
<evidence type="ECO:0000256" key="1">
    <source>
        <dbReference type="SAM" id="MobiDB-lite"/>
    </source>
</evidence>
<feature type="compositionally biased region" description="Basic residues" evidence="1">
    <location>
        <begin position="69"/>
        <end position="79"/>
    </location>
</feature>
<evidence type="ECO:0000313" key="2">
    <source>
        <dbReference type="EMBL" id="TCK73737.1"/>
    </source>
</evidence>
<dbReference type="AlphaFoldDB" id="A0A4R1L8W1"/>
<name>A0A4R1L8W1_9BACT</name>
<keyword evidence="3" id="KW-1185">Reference proteome</keyword>
<comment type="caution">
    <text evidence="2">The sequence shown here is derived from an EMBL/GenBank/DDBJ whole genome shotgun (WGS) entry which is preliminary data.</text>
</comment>
<feature type="compositionally biased region" description="Polar residues" evidence="1">
    <location>
        <begin position="106"/>
        <end position="116"/>
    </location>
</feature>
<dbReference type="OrthoDB" id="123415at2"/>
<sequence>MSSAIKVAALGVLLAFVAGCRHKKQPILPRQTQAPVVTAAPPSSSPELPTVPAPEAPNVSEAKPEAPHPKPKHKRRKTTPTKTESPAETHTETIPAQAPAVPPSNSPIGQLSTGSDQAGAESRAETVELINSTEKGLDGLTRPLSTEEQETVTQIRAFLVKARGALTANDLDGAHTLATKARVLLDELTKE</sequence>
<evidence type="ECO:0008006" key="4">
    <source>
        <dbReference type="Google" id="ProtNLM"/>
    </source>
</evidence>
<dbReference type="Proteomes" id="UP000295210">
    <property type="component" value="Unassembled WGS sequence"/>
</dbReference>
<dbReference type="EMBL" id="SMGK01000002">
    <property type="protein sequence ID" value="TCK73737.1"/>
    <property type="molecule type" value="Genomic_DNA"/>
</dbReference>
<protein>
    <recommendedName>
        <fullName evidence="4">Lipoprotein</fullName>
    </recommendedName>
</protein>
<accession>A0A4R1L8W1</accession>
<dbReference type="PROSITE" id="PS51257">
    <property type="entry name" value="PROKAR_LIPOPROTEIN"/>
    <property type="match status" value="1"/>
</dbReference>